<accession>A0A1C2GF72</accession>
<evidence type="ECO:0000256" key="7">
    <source>
        <dbReference type="SAM" id="MobiDB-lite"/>
    </source>
</evidence>
<evidence type="ECO:0000256" key="5">
    <source>
        <dbReference type="ARBA" id="ARBA00022825"/>
    </source>
</evidence>
<keyword evidence="4" id="KW-0378">Hydrolase</keyword>
<keyword evidence="3" id="KW-0645">Protease</keyword>
<feature type="compositionally biased region" description="Basic and acidic residues" evidence="7">
    <location>
        <begin position="220"/>
        <end position="233"/>
    </location>
</feature>
<dbReference type="GO" id="GO:0051117">
    <property type="term" value="F:ATPase binding"/>
    <property type="evidence" value="ECO:0007669"/>
    <property type="project" value="TreeGrafter"/>
</dbReference>
<dbReference type="PANTHER" id="PTHR10381">
    <property type="entry name" value="ATP-DEPENDENT CLP PROTEASE PROTEOLYTIC SUBUNIT"/>
    <property type="match status" value="1"/>
</dbReference>
<dbReference type="InterPro" id="IPR001907">
    <property type="entry name" value="ClpP"/>
</dbReference>
<sequence>MTMKTVKITGDIVDNNTARFYQWFGMDATSPAAIDEILNDGNTDPVEVVINSGGGDVFAGSEIYSMLRNYAGDVTVNIMGIAASAASVIAMAGNTVNMSPTAQMMIHKAWSYQEGNADDHNHESQVLASIDSSLVNAYVDKTGIDRNDILQMMQNETWMTARDAVDKGFADKIMFQDDKQLQIANSLGHTLPKKDAVKKFMTMIAEFKDSEKPTPAIKNQIKDNKEKSTPSLRDQKLAILFGKDDGNVNNN</sequence>
<reference evidence="8 9" key="1">
    <citation type="submission" date="2016-08" db="EMBL/GenBank/DDBJ databases">
        <title>Probiotic bacterium isolated from chicken gut.</title>
        <authorList>
            <person name="Levy J.L."/>
            <person name="Hassan H.M."/>
            <person name="Mendoza M.A."/>
        </authorList>
    </citation>
    <scope>NUCLEOTIDE SEQUENCE [LARGE SCALE GENOMIC DNA]</scope>
    <source>
        <strain evidence="8 9">P43</strain>
    </source>
</reference>
<dbReference type="PANTHER" id="PTHR10381:SF70">
    <property type="entry name" value="ATP-DEPENDENT CLP PROTEASE PROTEOLYTIC SUBUNIT"/>
    <property type="match status" value="1"/>
</dbReference>
<keyword evidence="2" id="KW-0963">Cytoplasm</keyword>
<keyword evidence="5" id="KW-0720">Serine protease</keyword>
<proteinExistence type="inferred from homology"/>
<evidence type="ECO:0000256" key="3">
    <source>
        <dbReference type="ARBA" id="ARBA00022670"/>
    </source>
</evidence>
<dbReference type="SUPFAM" id="SSF52096">
    <property type="entry name" value="ClpP/crotonase"/>
    <property type="match status" value="1"/>
</dbReference>
<gene>
    <name evidence="8" type="ORF">BFD03_01060</name>
</gene>
<protein>
    <recommendedName>
        <fullName evidence="6">ATP-dependent Clp protease proteolytic subunit</fullName>
    </recommendedName>
</protein>
<dbReference type="NCBIfam" id="NF045542">
    <property type="entry name" value="Clp_rel_HeadMat"/>
    <property type="match status" value="1"/>
</dbReference>
<comment type="similarity">
    <text evidence="1 6">Belongs to the peptidase S14 family.</text>
</comment>
<dbReference type="CDD" id="cd07016">
    <property type="entry name" value="S14_ClpP_1"/>
    <property type="match status" value="1"/>
</dbReference>
<evidence type="ECO:0000256" key="6">
    <source>
        <dbReference type="RuleBase" id="RU003567"/>
    </source>
</evidence>
<dbReference type="GO" id="GO:0006515">
    <property type="term" value="P:protein quality control for misfolded or incompletely synthesized proteins"/>
    <property type="evidence" value="ECO:0007669"/>
    <property type="project" value="TreeGrafter"/>
</dbReference>
<evidence type="ECO:0000256" key="1">
    <source>
        <dbReference type="ARBA" id="ARBA00007039"/>
    </source>
</evidence>
<dbReference type="EMBL" id="MCNS01000001">
    <property type="protein sequence ID" value="OCX50150.1"/>
    <property type="molecule type" value="Genomic_DNA"/>
</dbReference>
<organism evidence="8 9">
    <name type="scientific">Limosilactobacillus reuteri</name>
    <name type="common">Lactobacillus reuteri</name>
    <dbReference type="NCBI Taxonomy" id="1598"/>
    <lineage>
        <taxon>Bacteria</taxon>
        <taxon>Bacillati</taxon>
        <taxon>Bacillota</taxon>
        <taxon>Bacilli</taxon>
        <taxon>Lactobacillales</taxon>
        <taxon>Lactobacillaceae</taxon>
        <taxon>Limosilactobacillus</taxon>
    </lineage>
</organism>
<comment type="caution">
    <text evidence="8">The sequence shown here is derived from an EMBL/GenBank/DDBJ whole genome shotgun (WGS) entry which is preliminary data.</text>
</comment>
<dbReference type="RefSeq" id="WP_066035346.1">
    <property type="nucleotide sequence ID" value="NZ_CP136906.1"/>
</dbReference>
<dbReference type="InterPro" id="IPR023562">
    <property type="entry name" value="ClpP/TepA"/>
</dbReference>
<evidence type="ECO:0000256" key="2">
    <source>
        <dbReference type="ARBA" id="ARBA00022490"/>
    </source>
</evidence>
<evidence type="ECO:0000313" key="8">
    <source>
        <dbReference type="EMBL" id="OCX50150.1"/>
    </source>
</evidence>
<dbReference type="GO" id="GO:0004176">
    <property type="term" value="F:ATP-dependent peptidase activity"/>
    <property type="evidence" value="ECO:0007669"/>
    <property type="project" value="InterPro"/>
</dbReference>
<dbReference type="Pfam" id="PF00574">
    <property type="entry name" value="CLP_protease"/>
    <property type="match status" value="1"/>
</dbReference>
<dbReference type="AlphaFoldDB" id="A0A1C2GF72"/>
<dbReference type="Gene3D" id="3.90.226.10">
    <property type="entry name" value="2-enoyl-CoA Hydratase, Chain A, domain 1"/>
    <property type="match status" value="1"/>
</dbReference>
<dbReference type="GO" id="GO:0009368">
    <property type="term" value="C:endopeptidase Clp complex"/>
    <property type="evidence" value="ECO:0007669"/>
    <property type="project" value="TreeGrafter"/>
</dbReference>
<name>A0A1C2GF72_LIMRT</name>
<dbReference type="Proteomes" id="UP000095141">
    <property type="component" value="Unassembled WGS sequence"/>
</dbReference>
<dbReference type="PRINTS" id="PR00127">
    <property type="entry name" value="CLPPROTEASEP"/>
</dbReference>
<dbReference type="GO" id="GO:0004252">
    <property type="term" value="F:serine-type endopeptidase activity"/>
    <property type="evidence" value="ECO:0007669"/>
    <property type="project" value="InterPro"/>
</dbReference>
<evidence type="ECO:0000256" key="4">
    <source>
        <dbReference type="ARBA" id="ARBA00022801"/>
    </source>
</evidence>
<evidence type="ECO:0000313" key="9">
    <source>
        <dbReference type="Proteomes" id="UP000095141"/>
    </source>
</evidence>
<dbReference type="InterPro" id="IPR029045">
    <property type="entry name" value="ClpP/crotonase-like_dom_sf"/>
</dbReference>
<feature type="region of interest" description="Disordered" evidence="7">
    <location>
        <begin position="212"/>
        <end position="233"/>
    </location>
</feature>